<evidence type="ECO:0000313" key="3">
    <source>
        <dbReference type="EMBL" id="WAQ83877.1"/>
    </source>
</evidence>
<dbReference type="PANTHER" id="PTHR47938:SF35">
    <property type="entry name" value="PENTATRICOPEPTIDE REPEAT-CONTAINING PROTEIN 4, MITOCHONDRIAL-RELATED"/>
    <property type="match status" value="1"/>
</dbReference>
<gene>
    <name evidence="3" type="ORF">PtA15_4A326</name>
</gene>
<feature type="compositionally biased region" description="Low complexity" evidence="2">
    <location>
        <begin position="43"/>
        <end position="52"/>
    </location>
</feature>
<dbReference type="GeneID" id="77809094"/>
<dbReference type="Pfam" id="PF01535">
    <property type="entry name" value="PPR"/>
    <property type="match status" value="1"/>
</dbReference>
<sequence length="830" mass="92533">MRALRPAAAQHWFRQNIPPYHQQQPHQPGSRTADPLLFPTHSQQPPEHQQQPIRYPAHPADAPPKLSRAIASFHNAALVYLHRGLAIHSAQPALHPAVAPQPQEPFLSAVTKGFNQILLLETGLEFAQSRQVMEALLSIVRQKLSLSENSEHQHRAAVWEASKQVIIHCALRPRMASVGEWAWEEIRRGNYDRLAGVWTGILEIVDRRHGPADPSQPPPTIGLDEGFFTALVVVSSTLNEGPPLGRLVGSLVDRIWSRVRPADRLPLDRLPQPARARFFLRAVELGLLWRRPAEDEPEHADWLVEQDERIVHLIRRNFLAQHPHSLQYCLDLSQRIQEAVKGAEGVPGWLPVDWTPQPTTTTTTTPSSSEDPKKKPSQKREIILTQKVVGTLLTGFAENGMIEQVEQLIGFSRRLGGMSRYLWSAVLRGVTKQSQAGALMKEFVRRMEAEDGLELDFTMRCIQISGCIGSDLDGALAAIDELLVHSAAPGGKPGGSSSSSSSSSSGGGGRKKGSKLPIDAINSIVSALLRHQMLERAESLLEALSDRLVPNTTTLNHFLNYHSRLQHPILDHVLAHLKRFEDQHVKPDVVSFTILLNILLKLGSGQHTIQKLLAMMELAGVEPNAITYGSIIHHLCRSGKIEDVEVADKLLEEIEERGIATTDITYTALIQGFLRAHIQEYEARTDGFHQPSSSAGGGGTHGAEGEGRKLVRATELIGRLKERGKLNQVVYNALLNALFSTRQFESGMQVFKVMRAELAHSSSPGSKKKEGIELYGNGLIDSYGIMFRRLIQFGQLDLFHTLYYHHFRNEMFTFVPLWIEKLIDRFENSK</sequence>
<dbReference type="NCBIfam" id="TIGR00756">
    <property type="entry name" value="PPR"/>
    <property type="match status" value="1"/>
</dbReference>
<feature type="compositionally biased region" description="Low complexity" evidence="2">
    <location>
        <begin position="19"/>
        <end position="28"/>
    </location>
</feature>
<name>A0ABY7CM62_9BASI</name>
<proteinExistence type="predicted"/>
<dbReference type="PROSITE" id="PS51375">
    <property type="entry name" value="PPR"/>
    <property type="match status" value="2"/>
</dbReference>
<dbReference type="RefSeq" id="XP_053019432.1">
    <property type="nucleotide sequence ID" value="XM_053168199.1"/>
</dbReference>
<feature type="compositionally biased region" description="Basic and acidic residues" evidence="2">
    <location>
        <begin position="370"/>
        <end position="379"/>
    </location>
</feature>
<protein>
    <recommendedName>
        <fullName evidence="5">Pentacotripeptide-repeat region of PRORP domain-containing protein</fullName>
    </recommendedName>
</protein>
<dbReference type="InterPro" id="IPR011990">
    <property type="entry name" value="TPR-like_helical_dom_sf"/>
</dbReference>
<dbReference type="PANTHER" id="PTHR47938">
    <property type="entry name" value="RESPIRATORY COMPLEX I CHAPERONE (CIA84), PUTATIVE (AFU_ORTHOLOGUE AFUA_2G06020)-RELATED"/>
    <property type="match status" value="1"/>
</dbReference>
<dbReference type="Proteomes" id="UP001164743">
    <property type="component" value="Chromosome 4A"/>
</dbReference>
<feature type="compositionally biased region" description="Low complexity" evidence="2">
    <location>
        <begin position="355"/>
        <end position="369"/>
    </location>
</feature>
<feature type="region of interest" description="Disordered" evidence="2">
    <location>
        <begin position="347"/>
        <end position="379"/>
    </location>
</feature>
<organism evidence="3 4">
    <name type="scientific">Puccinia triticina</name>
    <dbReference type="NCBI Taxonomy" id="208348"/>
    <lineage>
        <taxon>Eukaryota</taxon>
        <taxon>Fungi</taxon>
        <taxon>Dikarya</taxon>
        <taxon>Basidiomycota</taxon>
        <taxon>Pucciniomycotina</taxon>
        <taxon>Pucciniomycetes</taxon>
        <taxon>Pucciniales</taxon>
        <taxon>Pucciniaceae</taxon>
        <taxon>Puccinia</taxon>
    </lineage>
</organism>
<feature type="repeat" description="PPR" evidence="1">
    <location>
        <begin position="727"/>
        <end position="757"/>
    </location>
</feature>
<feature type="region of interest" description="Disordered" evidence="2">
    <location>
        <begin position="489"/>
        <end position="514"/>
    </location>
</feature>
<keyword evidence="4" id="KW-1185">Reference proteome</keyword>
<evidence type="ECO:0008006" key="5">
    <source>
        <dbReference type="Google" id="ProtNLM"/>
    </source>
</evidence>
<dbReference type="Gene3D" id="1.25.40.10">
    <property type="entry name" value="Tetratricopeptide repeat domain"/>
    <property type="match status" value="2"/>
</dbReference>
<evidence type="ECO:0000256" key="1">
    <source>
        <dbReference type="PROSITE-ProRule" id="PRU00708"/>
    </source>
</evidence>
<dbReference type="EMBL" id="CP110424">
    <property type="protein sequence ID" value="WAQ83877.1"/>
    <property type="molecule type" value="Genomic_DNA"/>
</dbReference>
<reference evidence="3" key="1">
    <citation type="submission" date="2022-10" db="EMBL/GenBank/DDBJ databases">
        <title>Puccinia triticina Genome sequencing and assembly.</title>
        <authorList>
            <person name="Li C."/>
        </authorList>
    </citation>
    <scope>NUCLEOTIDE SEQUENCE</scope>
    <source>
        <strain evidence="3">Pt15</strain>
    </source>
</reference>
<evidence type="ECO:0000256" key="2">
    <source>
        <dbReference type="SAM" id="MobiDB-lite"/>
    </source>
</evidence>
<evidence type="ECO:0000313" key="4">
    <source>
        <dbReference type="Proteomes" id="UP001164743"/>
    </source>
</evidence>
<dbReference type="InterPro" id="IPR002885">
    <property type="entry name" value="PPR_rpt"/>
</dbReference>
<accession>A0ABY7CM62</accession>
<feature type="region of interest" description="Disordered" evidence="2">
    <location>
        <begin position="19"/>
        <end position="61"/>
    </location>
</feature>
<feature type="compositionally biased region" description="Low complexity" evidence="2">
    <location>
        <begin position="495"/>
        <end position="504"/>
    </location>
</feature>
<dbReference type="Pfam" id="PF13041">
    <property type="entry name" value="PPR_2"/>
    <property type="match status" value="1"/>
</dbReference>
<feature type="repeat" description="PPR" evidence="1">
    <location>
        <begin position="624"/>
        <end position="661"/>
    </location>
</feature>